<dbReference type="Proteomes" id="UP000011761">
    <property type="component" value="Unassembled WGS sequence"/>
</dbReference>
<keyword evidence="2" id="KW-1185">Reference proteome</keyword>
<dbReference type="OrthoDB" id="3899537at2759"/>
<name>M2N492_BAUPA</name>
<dbReference type="AlphaFoldDB" id="M2N492"/>
<accession>M2N492</accession>
<protein>
    <submittedName>
        <fullName evidence="1">Uncharacterized protein</fullName>
    </submittedName>
</protein>
<dbReference type="GeneID" id="19113438"/>
<reference evidence="1 2" key="1">
    <citation type="journal article" date="2012" name="PLoS Pathog.">
        <title>Diverse lifestyles and strategies of plant pathogenesis encoded in the genomes of eighteen Dothideomycetes fungi.</title>
        <authorList>
            <person name="Ohm R.A."/>
            <person name="Feau N."/>
            <person name="Henrissat B."/>
            <person name="Schoch C.L."/>
            <person name="Horwitz B.A."/>
            <person name="Barry K.W."/>
            <person name="Condon B.J."/>
            <person name="Copeland A.C."/>
            <person name="Dhillon B."/>
            <person name="Glaser F."/>
            <person name="Hesse C.N."/>
            <person name="Kosti I."/>
            <person name="LaButti K."/>
            <person name="Lindquist E.A."/>
            <person name="Lucas S."/>
            <person name="Salamov A.A."/>
            <person name="Bradshaw R.E."/>
            <person name="Ciuffetti L."/>
            <person name="Hamelin R.C."/>
            <person name="Kema G.H.J."/>
            <person name="Lawrence C."/>
            <person name="Scott J.A."/>
            <person name="Spatafora J.W."/>
            <person name="Turgeon B.G."/>
            <person name="de Wit P.J.G.M."/>
            <person name="Zhong S."/>
            <person name="Goodwin S.B."/>
            <person name="Grigoriev I.V."/>
        </authorList>
    </citation>
    <scope>NUCLEOTIDE SEQUENCE [LARGE SCALE GENOMIC DNA]</scope>
    <source>
        <strain evidence="1 2">UAMH 10762</strain>
    </source>
</reference>
<organism evidence="1 2">
    <name type="scientific">Baudoinia panamericana (strain UAMH 10762)</name>
    <name type="common">Angels' share fungus</name>
    <name type="synonym">Baudoinia compniacensis (strain UAMH 10762)</name>
    <dbReference type="NCBI Taxonomy" id="717646"/>
    <lineage>
        <taxon>Eukaryota</taxon>
        <taxon>Fungi</taxon>
        <taxon>Dikarya</taxon>
        <taxon>Ascomycota</taxon>
        <taxon>Pezizomycotina</taxon>
        <taxon>Dothideomycetes</taxon>
        <taxon>Dothideomycetidae</taxon>
        <taxon>Mycosphaerellales</taxon>
        <taxon>Teratosphaeriaceae</taxon>
        <taxon>Baudoinia</taxon>
    </lineage>
</organism>
<dbReference type="KEGG" id="bcom:BAUCODRAFT_381039"/>
<sequence length="94" mass="10261">MQRCVVRPLGEAYKLRQQQRRTFLGLQRPPPPPPATMGYLVVQGLAVVLTVDYAIAVVRGEPTTIRVVCQSAGFWNDAPAFERLHGDGDAPGST</sequence>
<dbReference type="eggNOG" id="ENOG502T9JU">
    <property type="taxonomic scope" value="Eukaryota"/>
</dbReference>
<evidence type="ECO:0000313" key="2">
    <source>
        <dbReference type="Proteomes" id="UP000011761"/>
    </source>
</evidence>
<proteinExistence type="predicted"/>
<dbReference type="RefSeq" id="XP_007673952.1">
    <property type="nucleotide sequence ID" value="XM_007675762.1"/>
</dbReference>
<dbReference type="EMBL" id="KB445552">
    <property type="protein sequence ID" value="EMC98813.1"/>
    <property type="molecule type" value="Genomic_DNA"/>
</dbReference>
<evidence type="ECO:0000313" key="1">
    <source>
        <dbReference type="EMBL" id="EMC98813.1"/>
    </source>
</evidence>
<gene>
    <name evidence="1" type="ORF">BAUCODRAFT_381039</name>
</gene>
<dbReference type="HOGENOM" id="CLU_169153_0_0_1"/>
<dbReference type="OMA" id="WNDAPAF"/>